<evidence type="ECO:0000313" key="6">
    <source>
        <dbReference type="EMBL" id="KDN43797.1"/>
    </source>
</evidence>
<feature type="domain" description="NUP160 middle TPR" evidence="5">
    <location>
        <begin position="1101"/>
        <end position="1302"/>
    </location>
</feature>
<dbReference type="HOGENOM" id="CLU_002799_0_0_1"/>
<dbReference type="STRING" id="1037660.A0A066VPX9"/>
<dbReference type="InParanoid" id="A0A066VPX9"/>
<organism evidence="6 7">
    <name type="scientific">Tilletiaria anomala (strain ATCC 24038 / CBS 436.72 / UBC 951)</name>
    <dbReference type="NCBI Taxonomy" id="1037660"/>
    <lineage>
        <taxon>Eukaryota</taxon>
        <taxon>Fungi</taxon>
        <taxon>Dikarya</taxon>
        <taxon>Basidiomycota</taxon>
        <taxon>Ustilaginomycotina</taxon>
        <taxon>Exobasidiomycetes</taxon>
        <taxon>Georgefischeriales</taxon>
        <taxon>Tilletiariaceae</taxon>
        <taxon>Tilletiaria</taxon>
    </lineage>
</organism>
<keyword evidence="2" id="KW-0813">Transport</keyword>
<evidence type="ECO:0000313" key="7">
    <source>
        <dbReference type="Proteomes" id="UP000027361"/>
    </source>
</evidence>
<feature type="non-terminal residue" evidence="6">
    <location>
        <position position="1432"/>
    </location>
</feature>
<dbReference type="Pfam" id="PF11715">
    <property type="entry name" value="Beta-prop_Nup120_160"/>
    <property type="match status" value="1"/>
</dbReference>
<dbReference type="RefSeq" id="XP_013242512.1">
    <property type="nucleotide sequence ID" value="XM_013387058.1"/>
</dbReference>
<evidence type="ECO:0000256" key="2">
    <source>
        <dbReference type="ARBA" id="ARBA00022448"/>
    </source>
</evidence>
<dbReference type="InterPro" id="IPR056535">
    <property type="entry name" value="TPR_NUP160_M"/>
</dbReference>
<evidence type="ECO:0000259" key="5">
    <source>
        <dbReference type="Pfam" id="PF23354"/>
    </source>
</evidence>
<dbReference type="OMA" id="MDFTRYR"/>
<comment type="caution">
    <text evidence="6">The sequence shown here is derived from an EMBL/GenBank/DDBJ whole genome shotgun (WGS) entry which is preliminary data.</text>
</comment>
<keyword evidence="3" id="KW-0539">Nucleus</keyword>
<evidence type="ECO:0008006" key="8">
    <source>
        <dbReference type="Google" id="ProtNLM"/>
    </source>
</evidence>
<dbReference type="OrthoDB" id="67716at2759"/>
<dbReference type="InterPro" id="IPR059141">
    <property type="entry name" value="Beta-prop_Nup120_160"/>
</dbReference>
<dbReference type="PANTHER" id="PTHR21286:SF0">
    <property type="entry name" value="NUCLEAR PORE COMPLEX PROTEIN NUP160"/>
    <property type="match status" value="1"/>
</dbReference>
<dbReference type="Pfam" id="PF23354">
    <property type="entry name" value="TPR_NUP160_120_M"/>
    <property type="match status" value="1"/>
</dbReference>
<accession>A0A066VPX9</accession>
<comment type="subcellular location">
    <subcellularLocation>
        <location evidence="1">Nucleus</location>
    </subcellularLocation>
</comment>
<evidence type="ECO:0000259" key="4">
    <source>
        <dbReference type="Pfam" id="PF11715"/>
    </source>
</evidence>
<dbReference type="EMBL" id="JMSN01000058">
    <property type="protein sequence ID" value="KDN43797.1"/>
    <property type="molecule type" value="Genomic_DNA"/>
</dbReference>
<keyword evidence="7" id="KW-1185">Reference proteome</keyword>
<evidence type="ECO:0000256" key="3">
    <source>
        <dbReference type="ARBA" id="ARBA00023242"/>
    </source>
</evidence>
<reference evidence="6 7" key="1">
    <citation type="submission" date="2014-05" db="EMBL/GenBank/DDBJ databases">
        <title>Draft genome sequence of a rare smut relative, Tilletiaria anomala UBC 951.</title>
        <authorList>
            <consortium name="DOE Joint Genome Institute"/>
            <person name="Toome M."/>
            <person name="Kuo A."/>
            <person name="Henrissat B."/>
            <person name="Lipzen A."/>
            <person name="Tritt A."/>
            <person name="Yoshinaga Y."/>
            <person name="Zane M."/>
            <person name="Barry K."/>
            <person name="Grigoriev I.V."/>
            <person name="Spatafora J.W."/>
            <person name="Aimea M.C."/>
        </authorList>
    </citation>
    <scope>NUCLEOTIDE SEQUENCE [LARGE SCALE GENOMIC DNA]</scope>
    <source>
        <strain evidence="6 7">UBC 951</strain>
    </source>
</reference>
<proteinExistence type="predicted"/>
<name>A0A066VPX9_TILAU</name>
<sequence>MSDAWLPRRLAYAPFDVLNHGDPSVPDVATHLRRIPSQHPAVDQSSLFARYPGLQTLHSEHAEHAASCTIGGSSAHPSAFFLARAIEDGGILELRWLKYISNTQHVQDDMRCEQPLHPFAEVHVGLSAPSAPELFQFPAPLLADISIFADDRTRTLQLLCVTVTGYLYRLTFKSPNAFHARSLHAGWVTEHRVSGLAGIDEQGRLLNGRIGQKAIAVHPGMVLVTCNDGTIVKLEQKMGESHASGFDGPWQETLLQTTSFVRNLTRYFSRSSIPGTSLSAYGGDVEASSPLAALSIATHVNDQHTPYAFVICRDRKLRVWDLVADTCIRTMDLPVAASSWDGGDADRTDAGEVTSRQGEAILGPDAKPLIEVVLPDADNQSGYDLYLMVHVPTSGACGNFFVYYGLEILPAKAGSTSNALGDIVRIWDTRCEPDTRSSEFEFRDIAVLPYGTSGLRLWALWDDTGGPLLKSTIVVEDVVDGDASYVSIAANSSPTEWSTIADWRPYLPLHGAAFEASIAAVAESKDDLAEFFLERMFEAGRFSERALQAALAEYEGGLLRTLADVDVPLVLSADTTFATLRDHMACVVGCNCSLDTDPSVGNALTAQYLSALRREWMKILGFVEQFESAARWPLRLIRPDVSQVRSPQPTATQSQPLIATRDYAVAIAVEDATSALLRISTQIHEGTDPQLGRRALVTAKGAAAEQAFLIGDGQSSAATRRALSQGFEACDDHGDAIFSLLSTAHTLAEGIPADRLELFRRQLLLTFSGKLGESVEDAVARVWEATLEDIMGTDTFQFLSESCLDLRDGLNENLLRWSDMLLEGFRPDKAGAGAKVGVKTDLQSAWVIDDLTASLRTRRASAGLMVLLLASMWVSNGLQRSVPSLPILLSRSMSVMHLCNALLDVADLEGAPDACALVDPAGEEAADQDALTQQFSSMQVATQGVSVTGPVTSPLHYACQNGLLYGRSTVAGGEDEDEEAEEVDVNLTRHAMAALSALLAPVVESPSGWLPALSPPFSLLAYGLIRAGYAKAAEAIITQFAPCPAGSYIEGCFAVAKGMPDAAMQALDKVGLTLNSADALLEDESGLTDILPAAVSRIAPGRHALALFNRHAGNLFGTIGSVEGIARYGSAALQHGLNQALASDPVAVSEVWFSTFRAQLQLGDFQAAYRTIMSSADDSFKRDCIRSLVTAICEAGHVSTLLSFNFAGSQGELERTLSFKARNSDPFAMPNYFKILYAYHMNRGDMKSAGAVMYQQSHQLASLQRMGYRVAVRAQEAGYEQFEDIASVQARSFLAAMNVLNLVHPRDAWFANVLPVDGNGADADAREQGEQQEYGIFGDIARQKAALTPSRTTHYIPTEEFTEGTKNIEIVRLDDIKREYQLLLARLELSRGYAELAAPRSKLSAADAVALYLRNDRYDQALATACALGVDM</sequence>
<dbReference type="GeneID" id="25264677"/>
<dbReference type="GO" id="GO:0005643">
    <property type="term" value="C:nuclear pore"/>
    <property type="evidence" value="ECO:0007669"/>
    <property type="project" value="UniProtKB-ARBA"/>
</dbReference>
<dbReference type="GO" id="GO:0017056">
    <property type="term" value="F:structural constituent of nuclear pore"/>
    <property type="evidence" value="ECO:0007669"/>
    <property type="project" value="TreeGrafter"/>
</dbReference>
<protein>
    <recommendedName>
        <fullName evidence="8">Nucleoporin Nup120/160-domain-containing protein</fullName>
    </recommendedName>
</protein>
<dbReference type="Proteomes" id="UP000027361">
    <property type="component" value="Unassembled WGS sequence"/>
</dbReference>
<evidence type="ECO:0000256" key="1">
    <source>
        <dbReference type="ARBA" id="ARBA00004123"/>
    </source>
</evidence>
<dbReference type="InterPro" id="IPR021717">
    <property type="entry name" value="Nucleoporin_Nup160"/>
</dbReference>
<gene>
    <name evidence="6" type="ORF">K437DRAFT_257384</name>
</gene>
<feature type="domain" description="Nucleoporin Nup120/160 beta-propeller" evidence="4">
    <location>
        <begin position="80"/>
        <end position="637"/>
    </location>
</feature>
<dbReference type="PANTHER" id="PTHR21286">
    <property type="entry name" value="NUCLEAR PORE COMPLEX PROTEIN NUP160"/>
    <property type="match status" value="1"/>
</dbReference>